<evidence type="ECO:0000259" key="19">
    <source>
        <dbReference type="Pfam" id="PF01207"/>
    </source>
</evidence>
<evidence type="ECO:0000256" key="17">
    <source>
        <dbReference type="ARBA" id="ARBA00071722"/>
    </source>
</evidence>
<dbReference type="InterPro" id="IPR035587">
    <property type="entry name" value="DUS-like_FMN-bd"/>
</dbReference>
<evidence type="ECO:0000256" key="10">
    <source>
        <dbReference type="ARBA" id="ARBA00049447"/>
    </source>
</evidence>
<evidence type="ECO:0000256" key="9">
    <source>
        <dbReference type="ARBA" id="ARBA00048342"/>
    </source>
</evidence>
<keyword evidence="7" id="KW-0560">Oxidoreductase</keyword>
<dbReference type="Gene3D" id="3.20.20.70">
    <property type="entry name" value="Aldolase class I"/>
    <property type="match status" value="1"/>
</dbReference>
<keyword evidence="8" id="KW-0520">NAD</keyword>
<organism evidence="20 21">
    <name type="scientific">Yarrowia lipolytica</name>
    <name type="common">Candida lipolytica</name>
    <dbReference type="NCBI Taxonomy" id="4952"/>
    <lineage>
        <taxon>Eukaryota</taxon>
        <taxon>Fungi</taxon>
        <taxon>Dikarya</taxon>
        <taxon>Ascomycota</taxon>
        <taxon>Saccharomycotina</taxon>
        <taxon>Dipodascomycetes</taxon>
        <taxon>Dipodascales</taxon>
        <taxon>Dipodascales incertae sedis</taxon>
        <taxon>Yarrowia</taxon>
    </lineage>
</organism>
<accession>A0A1D8NK15</accession>
<comment type="catalytic activity">
    <reaction evidence="14">
        <text>5,6-dihydrouridine(20a) in tRNA + NADP(+) = uridine(20a) in tRNA + NADPH + H(+)</text>
        <dbReference type="Rhea" id="RHEA:53344"/>
        <dbReference type="Rhea" id="RHEA-COMP:13535"/>
        <dbReference type="Rhea" id="RHEA-COMP:13536"/>
        <dbReference type="ChEBI" id="CHEBI:15378"/>
        <dbReference type="ChEBI" id="CHEBI:57783"/>
        <dbReference type="ChEBI" id="CHEBI:58349"/>
        <dbReference type="ChEBI" id="CHEBI:65315"/>
        <dbReference type="ChEBI" id="CHEBI:74443"/>
        <dbReference type="EC" id="1.3.1.90"/>
    </reaction>
    <physiologicalReaction direction="right-to-left" evidence="14">
        <dbReference type="Rhea" id="RHEA:53346"/>
    </physiologicalReaction>
</comment>
<dbReference type="GO" id="GO:0102266">
    <property type="term" value="F:tRNA-dihydrouridine20a synthase activity"/>
    <property type="evidence" value="ECO:0007669"/>
    <property type="project" value="UniProtKB-EC"/>
</dbReference>
<dbReference type="KEGG" id="yli:2912623"/>
<evidence type="ECO:0000256" key="8">
    <source>
        <dbReference type="ARBA" id="ARBA00023027"/>
    </source>
</evidence>
<dbReference type="eggNOG" id="KOG2335">
    <property type="taxonomic scope" value="Eukaryota"/>
</dbReference>
<comment type="catalytic activity">
    <reaction evidence="10">
        <text>a 5,6-dihydrouridine in mRNA + NADP(+) = a uridine in mRNA + NADPH + H(+)</text>
        <dbReference type="Rhea" id="RHEA:69855"/>
        <dbReference type="Rhea" id="RHEA-COMP:14658"/>
        <dbReference type="Rhea" id="RHEA-COMP:17789"/>
        <dbReference type="ChEBI" id="CHEBI:15378"/>
        <dbReference type="ChEBI" id="CHEBI:57783"/>
        <dbReference type="ChEBI" id="CHEBI:58349"/>
        <dbReference type="ChEBI" id="CHEBI:65315"/>
        <dbReference type="ChEBI" id="CHEBI:74443"/>
    </reaction>
    <physiologicalReaction direction="right-to-left" evidence="10">
        <dbReference type="Rhea" id="RHEA:69857"/>
    </physiologicalReaction>
</comment>
<keyword evidence="3" id="KW-0288">FMN</keyword>
<dbReference type="PANTHER" id="PTHR11082">
    <property type="entry name" value="TRNA-DIHYDROURIDINE SYNTHASE"/>
    <property type="match status" value="1"/>
</dbReference>
<dbReference type="Proteomes" id="UP000182444">
    <property type="component" value="Chromosome 1E"/>
</dbReference>
<feature type="domain" description="DUS-like FMN-binding" evidence="19">
    <location>
        <begin position="73"/>
        <end position="336"/>
    </location>
</feature>
<evidence type="ECO:0000313" key="21">
    <source>
        <dbReference type="Proteomes" id="UP000182444"/>
    </source>
</evidence>
<proteinExistence type="inferred from homology"/>
<dbReference type="CDD" id="cd02801">
    <property type="entry name" value="DUS_like_FMN"/>
    <property type="match status" value="1"/>
</dbReference>
<evidence type="ECO:0000256" key="7">
    <source>
        <dbReference type="ARBA" id="ARBA00023002"/>
    </source>
</evidence>
<comment type="catalytic activity">
    <reaction evidence="11">
        <text>5,6-dihydrouridine(20b) in tRNA + NADP(+) = uridine(20b) in tRNA + NADPH + H(+)</text>
        <dbReference type="Rhea" id="RHEA:53356"/>
        <dbReference type="Rhea" id="RHEA-COMP:13537"/>
        <dbReference type="Rhea" id="RHEA-COMP:13538"/>
        <dbReference type="ChEBI" id="CHEBI:15378"/>
        <dbReference type="ChEBI" id="CHEBI:57783"/>
        <dbReference type="ChEBI" id="CHEBI:58349"/>
        <dbReference type="ChEBI" id="CHEBI:65315"/>
        <dbReference type="ChEBI" id="CHEBI:74443"/>
        <dbReference type="EC" id="1.3.1.90"/>
    </reaction>
    <physiologicalReaction direction="right-to-left" evidence="11">
        <dbReference type="Rhea" id="RHEA:53358"/>
    </physiologicalReaction>
</comment>
<dbReference type="InterPro" id="IPR018517">
    <property type="entry name" value="tRNA_hU_synthase_CS"/>
</dbReference>
<dbReference type="AlphaFoldDB" id="A0A1D8NK15"/>
<evidence type="ECO:0000256" key="16">
    <source>
        <dbReference type="ARBA" id="ARBA00066483"/>
    </source>
</evidence>
<comment type="catalytic activity">
    <reaction evidence="13">
        <text>5,6-dihydrouridine(20b) in tRNA + NAD(+) = uridine(20b) in tRNA + NADH + H(+)</text>
        <dbReference type="Rhea" id="RHEA:53352"/>
        <dbReference type="Rhea" id="RHEA-COMP:13537"/>
        <dbReference type="Rhea" id="RHEA-COMP:13538"/>
        <dbReference type="ChEBI" id="CHEBI:15378"/>
        <dbReference type="ChEBI" id="CHEBI:57540"/>
        <dbReference type="ChEBI" id="CHEBI:57945"/>
        <dbReference type="ChEBI" id="CHEBI:65315"/>
        <dbReference type="ChEBI" id="CHEBI:74443"/>
        <dbReference type="EC" id="1.3.1.90"/>
    </reaction>
    <physiologicalReaction direction="right-to-left" evidence="13">
        <dbReference type="Rhea" id="RHEA:53354"/>
    </physiologicalReaction>
</comment>
<dbReference type="FunFam" id="3.20.20.70:FF:000159">
    <property type="entry name" value="tRNA-dihydrouridine synthase 4"/>
    <property type="match status" value="1"/>
</dbReference>
<evidence type="ECO:0000256" key="4">
    <source>
        <dbReference type="ARBA" id="ARBA00022664"/>
    </source>
</evidence>
<dbReference type="InterPro" id="IPR013785">
    <property type="entry name" value="Aldolase_TIM"/>
</dbReference>
<dbReference type="RefSeq" id="XP_504410.3">
    <property type="nucleotide sequence ID" value="XM_504410.3"/>
</dbReference>
<evidence type="ECO:0000256" key="6">
    <source>
        <dbReference type="ARBA" id="ARBA00022857"/>
    </source>
</evidence>
<gene>
    <name evidence="20" type="ORF">YALI1_E30943g</name>
</gene>
<evidence type="ECO:0000313" key="20">
    <source>
        <dbReference type="EMBL" id="AOW05976.1"/>
    </source>
</evidence>
<evidence type="ECO:0000256" key="18">
    <source>
        <dbReference type="ARBA" id="ARBA00078338"/>
    </source>
</evidence>
<keyword evidence="4" id="KW-0507">mRNA processing</keyword>
<dbReference type="VEuPathDB" id="FungiDB:YALI0_E26059g"/>
<evidence type="ECO:0000256" key="13">
    <source>
        <dbReference type="ARBA" id="ARBA00051932"/>
    </source>
</evidence>
<dbReference type="GO" id="GO:0050660">
    <property type="term" value="F:flavin adenine dinucleotide binding"/>
    <property type="evidence" value="ECO:0007669"/>
    <property type="project" value="InterPro"/>
</dbReference>
<keyword evidence="6" id="KW-0521">NADP</keyword>
<protein>
    <recommendedName>
        <fullName evidence="17">tRNA-dihydrouridine(20a/20b) synthase [NAD(P)+]</fullName>
        <ecNumber evidence="16">1.3.1.90</ecNumber>
    </recommendedName>
    <alternativeName>
        <fullName evidence="18">tRNA-dihydrouridine synthase 4</fullName>
    </alternativeName>
</protein>
<evidence type="ECO:0000256" key="11">
    <source>
        <dbReference type="ARBA" id="ARBA00050434"/>
    </source>
</evidence>
<comment type="catalytic activity">
    <reaction evidence="12">
        <text>5,6-dihydrouridine(20a) in tRNA + NAD(+) = uridine(20a) in tRNA + NADH + H(+)</text>
        <dbReference type="Rhea" id="RHEA:53348"/>
        <dbReference type="Rhea" id="RHEA-COMP:13535"/>
        <dbReference type="Rhea" id="RHEA-COMP:13536"/>
        <dbReference type="ChEBI" id="CHEBI:15378"/>
        <dbReference type="ChEBI" id="CHEBI:57540"/>
        <dbReference type="ChEBI" id="CHEBI:57945"/>
        <dbReference type="ChEBI" id="CHEBI:65315"/>
        <dbReference type="ChEBI" id="CHEBI:74443"/>
        <dbReference type="EC" id="1.3.1.90"/>
    </reaction>
    <physiologicalReaction direction="right-to-left" evidence="12">
        <dbReference type="Rhea" id="RHEA:53350"/>
    </physiologicalReaction>
</comment>
<dbReference type="GO" id="GO:0106414">
    <property type="term" value="F:mRNA dihydrouridine synthase activity"/>
    <property type="evidence" value="ECO:0007669"/>
    <property type="project" value="RHEA"/>
</dbReference>
<comment type="cofactor">
    <cofactor evidence="1">
        <name>FMN</name>
        <dbReference type="ChEBI" id="CHEBI:58210"/>
    </cofactor>
</comment>
<keyword evidence="5" id="KW-0819">tRNA processing</keyword>
<evidence type="ECO:0000256" key="5">
    <source>
        <dbReference type="ARBA" id="ARBA00022694"/>
    </source>
</evidence>
<evidence type="ECO:0000256" key="1">
    <source>
        <dbReference type="ARBA" id="ARBA00001917"/>
    </source>
</evidence>
<dbReference type="PROSITE" id="PS01136">
    <property type="entry name" value="UPF0034"/>
    <property type="match status" value="1"/>
</dbReference>
<evidence type="ECO:0000256" key="12">
    <source>
        <dbReference type="ARBA" id="ARBA00051779"/>
    </source>
</evidence>
<evidence type="ECO:0000256" key="3">
    <source>
        <dbReference type="ARBA" id="ARBA00022643"/>
    </source>
</evidence>
<dbReference type="GO" id="GO:0102267">
    <property type="term" value="F:tRNA-dihydrouridine20b synthase activity"/>
    <property type="evidence" value="ECO:0007669"/>
    <property type="project" value="UniProtKB-ARBA"/>
</dbReference>
<dbReference type="SUPFAM" id="SSF51395">
    <property type="entry name" value="FMN-linked oxidoreductases"/>
    <property type="match status" value="1"/>
</dbReference>
<evidence type="ECO:0000256" key="14">
    <source>
        <dbReference type="ARBA" id="ARBA00052996"/>
    </source>
</evidence>
<name>A0A1D8NK15_YARLL</name>
<evidence type="ECO:0000256" key="2">
    <source>
        <dbReference type="ARBA" id="ARBA00022630"/>
    </source>
</evidence>
<evidence type="ECO:0000256" key="15">
    <source>
        <dbReference type="ARBA" id="ARBA00060741"/>
    </source>
</evidence>
<comment type="catalytic activity">
    <reaction evidence="9">
        <text>a 5,6-dihydrouridine in mRNA + NAD(+) = a uridine in mRNA + NADH + H(+)</text>
        <dbReference type="Rhea" id="RHEA:69851"/>
        <dbReference type="Rhea" id="RHEA-COMP:14658"/>
        <dbReference type="Rhea" id="RHEA-COMP:17789"/>
        <dbReference type="ChEBI" id="CHEBI:15378"/>
        <dbReference type="ChEBI" id="CHEBI:57540"/>
        <dbReference type="ChEBI" id="CHEBI:57945"/>
        <dbReference type="ChEBI" id="CHEBI:65315"/>
        <dbReference type="ChEBI" id="CHEBI:74443"/>
    </reaction>
    <physiologicalReaction direction="right-to-left" evidence="9">
        <dbReference type="Rhea" id="RHEA:69853"/>
    </physiologicalReaction>
</comment>
<dbReference type="EMBL" id="CP017557">
    <property type="protein sequence ID" value="AOW05976.1"/>
    <property type="molecule type" value="Genomic_DNA"/>
</dbReference>
<comment type="similarity">
    <text evidence="15">Belongs to the Dus family. Dus4 subfamily.</text>
</comment>
<dbReference type="GO" id="GO:0006397">
    <property type="term" value="P:mRNA processing"/>
    <property type="evidence" value="ECO:0007669"/>
    <property type="project" value="UniProtKB-KW"/>
</dbReference>
<dbReference type="EC" id="1.3.1.90" evidence="16"/>
<sequence>MVSLDSLNNLFPLWLHFFMHQLYRKKMELKIPSLKNQFYIRLHKQLHNFVAMTENRIRQVFRERKEQGKTVTVAGPMVRYSKLPFRALVRHFDCDVVYSPMMLAREFCRNQTARLCDFTTNKDDFPLIVQLGGNNAEDMVKAVKMLQPYVDGVGINCGCPIKEQIREGVGAALMTAPDLVAEMVAAIRKECGAEIYVEVKMRIHKDLNDTVHFAKLVEAAGADSISVHGRLVPQRSRTAPNYDGIKIVKDSVDVPVIANGDAFTTTNIEEIVELTGCDGVMAARGILSNPAMFAGYTKTPWRAVELFWDYVTAYGLPYALTIHHFSEMLEAELTRYEKKDLNNCKNMVELINWFDDRFDLKRPGDEDFAIRDEYPWKNRTSFVYN</sequence>
<keyword evidence="2" id="KW-0285">Flavoprotein</keyword>
<reference evidence="20 21" key="1">
    <citation type="journal article" date="2016" name="PLoS ONE">
        <title>Sequence Assembly of Yarrowia lipolytica Strain W29/CLIB89 Shows Transposable Element Diversity.</title>
        <authorList>
            <person name="Magnan C."/>
            <person name="Yu J."/>
            <person name="Chang I."/>
            <person name="Jahn E."/>
            <person name="Kanomata Y."/>
            <person name="Wu J."/>
            <person name="Zeller M."/>
            <person name="Oakes M."/>
            <person name="Baldi P."/>
            <person name="Sandmeyer S."/>
        </authorList>
    </citation>
    <scope>NUCLEOTIDE SEQUENCE [LARGE SCALE GENOMIC DNA]</scope>
    <source>
        <strain evidence="21">CLIB89(W29)</strain>
    </source>
</reference>
<dbReference type="Pfam" id="PF01207">
    <property type="entry name" value="Dus"/>
    <property type="match status" value="1"/>
</dbReference>
<dbReference type="VEuPathDB" id="FungiDB:YALI1_E30943g"/>
<dbReference type="PANTHER" id="PTHR11082:SF31">
    <property type="entry name" value="TRNA-DIHYDROURIDINE(20A_20B) SYNTHASE [NAD(P)+]-LIKE"/>
    <property type="match status" value="1"/>
</dbReference>
<dbReference type="GeneID" id="2912623"/>